<dbReference type="GO" id="GO:0016616">
    <property type="term" value="F:oxidoreductase activity, acting on the CH-OH group of donors, NAD or NADP as acceptor"/>
    <property type="evidence" value="ECO:0007669"/>
    <property type="project" value="InterPro"/>
</dbReference>
<reference evidence="4 5" key="1">
    <citation type="submission" date="2018-10" db="EMBL/GenBank/DDBJ databases">
        <title>Anaerotruncus faecis sp. nov., isolated from human feces.</title>
        <authorList>
            <person name="Wang Y.-J."/>
        </authorList>
    </citation>
    <scope>NUCLEOTIDE SEQUENCE [LARGE SCALE GENOMIC DNA]</scope>
    <source>
        <strain evidence="4 5">22A2-44</strain>
    </source>
</reference>
<sequence length="380" mass="41374">MRNGHLLYFWFSGFLKGVVLMDKLRELTIVGAGNGGKALAGDLANKGWDVNLFEVPEFIGGLKEIMEKKEITVSENGVETTGKLKSVTTDIAAAVKGQKLIVVVMPGFGHKRAAELIAPHVEDGQIYLFMPGGFGSFEFMQELKKKGAWRDSLILAETATLPYGTFAIGPTKVMISVRTVCNPLGVYPASRTDEVFEAVKGVDPAVEKRENLLDVAMCNLNPTGHVVPCLMSVSQMEGREDYCMYRHAFTPSVKKLILSADAERVALREKLGLPAPHHNLTPGYEMALPYFGEPTYLAARMNNKGPNSVSHRYVTEDAPYGLALYASIAHKVGVDCPITDALLKLAGALNDSNYTTSGRTLESLGLADTDLDELMETLNK</sequence>
<keyword evidence="1" id="KW-0560">Oxidoreductase</keyword>
<dbReference type="InterPro" id="IPR003421">
    <property type="entry name" value="Opine_DH"/>
</dbReference>
<dbReference type="InterPro" id="IPR013328">
    <property type="entry name" value="6PGD_dom2"/>
</dbReference>
<proteinExistence type="predicted"/>
<evidence type="ECO:0000259" key="3">
    <source>
        <dbReference type="Pfam" id="PF02317"/>
    </source>
</evidence>
<feature type="domain" description="Opine dehydrogenase" evidence="3">
    <location>
        <begin position="209"/>
        <end position="349"/>
    </location>
</feature>
<name>A0A498CP68_9FIRM</name>
<evidence type="ECO:0000259" key="2">
    <source>
        <dbReference type="Pfam" id="PF01210"/>
    </source>
</evidence>
<feature type="domain" description="Glycerol-3-phosphate dehydrogenase NAD-dependent N-terminal" evidence="2">
    <location>
        <begin position="27"/>
        <end position="134"/>
    </location>
</feature>
<accession>A0A498CP68</accession>
<dbReference type="SUPFAM" id="SSF51735">
    <property type="entry name" value="NAD(P)-binding Rossmann-fold domains"/>
    <property type="match status" value="1"/>
</dbReference>
<organism evidence="4 5">
    <name type="scientific">Anaerotruncus massiliensis</name>
    <name type="common">ex Liu et al. 2021</name>
    <dbReference type="NCBI Taxonomy" id="2321404"/>
    <lineage>
        <taxon>Bacteria</taxon>
        <taxon>Bacillati</taxon>
        <taxon>Bacillota</taxon>
        <taxon>Clostridia</taxon>
        <taxon>Eubacteriales</taxon>
        <taxon>Oscillospiraceae</taxon>
        <taxon>Anaerotruncus</taxon>
    </lineage>
</organism>
<dbReference type="SUPFAM" id="SSF48179">
    <property type="entry name" value="6-phosphogluconate dehydrogenase C-terminal domain-like"/>
    <property type="match status" value="1"/>
</dbReference>
<dbReference type="Pfam" id="PF02317">
    <property type="entry name" value="Octopine_DH"/>
    <property type="match status" value="1"/>
</dbReference>
<dbReference type="InterPro" id="IPR051729">
    <property type="entry name" value="Opine/Lysopine_DH"/>
</dbReference>
<evidence type="ECO:0000313" key="5">
    <source>
        <dbReference type="Proteomes" id="UP000276301"/>
    </source>
</evidence>
<gene>
    <name evidence="4" type="ORF">D4A47_04275</name>
</gene>
<dbReference type="Pfam" id="PF01210">
    <property type="entry name" value="NAD_Gly3P_dh_N"/>
    <property type="match status" value="1"/>
</dbReference>
<dbReference type="PANTHER" id="PTHR38015:SF1">
    <property type="entry name" value="OPINE DEHYDROGENASE DOMAIN-CONTAINING PROTEIN"/>
    <property type="match status" value="1"/>
</dbReference>
<protein>
    <recommendedName>
        <fullName evidence="6">Opine dehydrogenase domain-containing protein</fullName>
    </recommendedName>
</protein>
<comment type="caution">
    <text evidence="4">The sequence shown here is derived from an EMBL/GenBank/DDBJ whole genome shotgun (WGS) entry which is preliminary data.</text>
</comment>
<dbReference type="InterPro" id="IPR036291">
    <property type="entry name" value="NAD(P)-bd_dom_sf"/>
</dbReference>
<dbReference type="GO" id="GO:0046168">
    <property type="term" value="P:glycerol-3-phosphate catabolic process"/>
    <property type="evidence" value="ECO:0007669"/>
    <property type="project" value="InterPro"/>
</dbReference>
<dbReference type="AlphaFoldDB" id="A0A498CP68"/>
<evidence type="ECO:0000313" key="4">
    <source>
        <dbReference type="EMBL" id="RLL13166.1"/>
    </source>
</evidence>
<dbReference type="Gene3D" id="3.40.50.720">
    <property type="entry name" value="NAD(P)-binding Rossmann-like Domain"/>
    <property type="match status" value="1"/>
</dbReference>
<dbReference type="Gene3D" id="1.10.1040.10">
    <property type="entry name" value="N-(1-d-carboxylethyl)-l-norvaline Dehydrogenase, domain 2"/>
    <property type="match status" value="1"/>
</dbReference>
<dbReference type="InterPro" id="IPR011128">
    <property type="entry name" value="G3P_DH_NAD-dep_N"/>
</dbReference>
<evidence type="ECO:0000256" key="1">
    <source>
        <dbReference type="ARBA" id="ARBA00023002"/>
    </source>
</evidence>
<dbReference type="GO" id="GO:0051287">
    <property type="term" value="F:NAD binding"/>
    <property type="evidence" value="ECO:0007669"/>
    <property type="project" value="InterPro"/>
</dbReference>
<keyword evidence="5" id="KW-1185">Reference proteome</keyword>
<dbReference type="Proteomes" id="UP000276301">
    <property type="component" value="Unassembled WGS sequence"/>
</dbReference>
<dbReference type="PANTHER" id="PTHR38015">
    <property type="entry name" value="BLR6086 PROTEIN"/>
    <property type="match status" value="1"/>
</dbReference>
<dbReference type="InterPro" id="IPR008927">
    <property type="entry name" value="6-PGluconate_DH-like_C_sf"/>
</dbReference>
<dbReference type="EMBL" id="RCHT01000004">
    <property type="protein sequence ID" value="RLL13166.1"/>
    <property type="molecule type" value="Genomic_DNA"/>
</dbReference>
<evidence type="ECO:0008006" key="6">
    <source>
        <dbReference type="Google" id="ProtNLM"/>
    </source>
</evidence>